<dbReference type="CDD" id="cd03768">
    <property type="entry name" value="SR_ResInv"/>
    <property type="match status" value="1"/>
</dbReference>
<dbReference type="InterPro" id="IPR044068">
    <property type="entry name" value="CB"/>
</dbReference>
<organism evidence="9">
    <name type="scientific">Tanacetum cinerariifolium</name>
    <name type="common">Dalmatian daisy</name>
    <name type="synonym">Chrysanthemum cinerariifolium</name>
    <dbReference type="NCBI Taxonomy" id="118510"/>
    <lineage>
        <taxon>Eukaryota</taxon>
        <taxon>Viridiplantae</taxon>
        <taxon>Streptophyta</taxon>
        <taxon>Embryophyta</taxon>
        <taxon>Tracheophyta</taxon>
        <taxon>Spermatophyta</taxon>
        <taxon>Magnoliopsida</taxon>
        <taxon>eudicotyledons</taxon>
        <taxon>Gunneridae</taxon>
        <taxon>Pentapetalae</taxon>
        <taxon>asterids</taxon>
        <taxon>campanulids</taxon>
        <taxon>Asterales</taxon>
        <taxon>Asteraceae</taxon>
        <taxon>Asteroideae</taxon>
        <taxon>Anthemideae</taxon>
        <taxon>Anthemidinae</taxon>
        <taxon>Tanacetum</taxon>
    </lineage>
</organism>
<dbReference type="InterPro" id="IPR002104">
    <property type="entry name" value="Integrase_catalytic"/>
</dbReference>
<dbReference type="InterPro" id="IPR010998">
    <property type="entry name" value="Integrase_recombinase_N"/>
</dbReference>
<dbReference type="InterPro" id="IPR006118">
    <property type="entry name" value="Recombinase_CS"/>
</dbReference>
<dbReference type="InterPro" id="IPR050639">
    <property type="entry name" value="SSR_resolvase"/>
</dbReference>
<dbReference type="InterPro" id="IPR036162">
    <property type="entry name" value="Resolvase-like_N_sf"/>
</dbReference>
<dbReference type="InterPro" id="IPR013762">
    <property type="entry name" value="Integrase-like_cat_sf"/>
</dbReference>
<evidence type="ECO:0000259" key="8">
    <source>
        <dbReference type="PROSITE" id="PS51900"/>
    </source>
</evidence>
<dbReference type="InterPro" id="IPR046668">
    <property type="entry name" value="DUF6538"/>
</dbReference>
<dbReference type="PROSITE" id="PS51900">
    <property type="entry name" value="CB"/>
    <property type="match status" value="1"/>
</dbReference>
<keyword evidence="4" id="KW-0233">DNA recombination</keyword>
<dbReference type="SMART" id="SM01040">
    <property type="entry name" value="Bro-N"/>
    <property type="match status" value="1"/>
</dbReference>
<keyword evidence="3" id="KW-0238">DNA-binding</keyword>
<feature type="domain" description="Resolvase/invertase-type recombinase catalytic" evidence="5">
    <location>
        <begin position="808"/>
        <end position="942"/>
    </location>
</feature>
<accession>A0A699GLE4</accession>
<dbReference type="Pfam" id="PF02498">
    <property type="entry name" value="Bro-N"/>
    <property type="match status" value="1"/>
</dbReference>
<protein>
    <submittedName>
        <fullName evidence="9">Uncharacterized protein</fullName>
    </submittedName>
</protein>
<evidence type="ECO:0000256" key="2">
    <source>
        <dbReference type="ARBA" id="ARBA00022908"/>
    </source>
</evidence>
<comment type="caution">
    <text evidence="9">The sequence shown here is derived from an EMBL/GenBank/DDBJ whole genome shotgun (WGS) entry which is preliminary data.</text>
</comment>
<evidence type="ECO:0000256" key="1">
    <source>
        <dbReference type="ARBA" id="ARBA00022649"/>
    </source>
</evidence>
<name>A0A699GLE4_TANCI</name>
<dbReference type="PROSITE" id="PS00398">
    <property type="entry name" value="RECOMBINASES_2"/>
    <property type="match status" value="1"/>
</dbReference>
<keyword evidence="2" id="KW-0229">DNA integration</keyword>
<dbReference type="NCBIfam" id="TIGR02385">
    <property type="entry name" value="RelE_StbE"/>
    <property type="match status" value="1"/>
</dbReference>
<dbReference type="InterPro" id="IPR035093">
    <property type="entry name" value="RelE/ParE_toxin_dom_sf"/>
</dbReference>
<dbReference type="Gene3D" id="3.30.2310.20">
    <property type="entry name" value="RelE-like"/>
    <property type="match status" value="1"/>
</dbReference>
<dbReference type="Gene3D" id="1.10.443.10">
    <property type="entry name" value="Intergrase catalytic core"/>
    <property type="match status" value="1"/>
</dbReference>
<dbReference type="Gene3D" id="3.40.50.1390">
    <property type="entry name" value="Resolvase, N-terminal catalytic domain"/>
    <property type="match status" value="1"/>
</dbReference>
<dbReference type="GO" id="GO:0003677">
    <property type="term" value="F:DNA binding"/>
    <property type="evidence" value="ECO:0007669"/>
    <property type="project" value="UniProtKB-KW"/>
</dbReference>
<dbReference type="InterPro" id="IPR007712">
    <property type="entry name" value="RelE/ParE_toxin"/>
</dbReference>
<dbReference type="EMBL" id="BKCJ010000001">
    <property type="protein sequence ID" value="GEU28056.1"/>
    <property type="molecule type" value="Genomic_DNA"/>
</dbReference>
<dbReference type="Pfam" id="PF05016">
    <property type="entry name" value="ParE_toxin"/>
    <property type="match status" value="1"/>
</dbReference>
<dbReference type="PROSITE" id="PS51898">
    <property type="entry name" value="TYR_RECOMBINASE"/>
    <property type="match status" value="1"/>
</dbReference>
<reference evidence="9" key="1">
    <citation type="journal article" date="2019" name="Sci. Rep.">
        <title>Draft genome of Tanacetum cinerariifolium, the natural source of mosquito coil.</title>
        <authorList>
            <person name="Yamashiro T."/>
            <person name="Shiraishi A."/>
            <person name="Satake H."/>
            <person name="Nakayama K."/>
        </authorList>
    </citation>
    <scope>NUCLEOTIDE SEQUENCE</scope>
</reference>
<dbReference type="PROSITE" id="PS51736">
    <property type="entry name" value="RECOMBINASES_3"/>
    <property type="match status" value="1"/>
</dbReference>
<sequence>MELFWTPEAIRDRDDINEYIEADNPAAALAIDELLAEKASRLVDHPGLGKPGRAAGTRELAAHQNYILVYDTAGDVPIATMAQHLAAQRLDALGQVDDAAQFLPATGSRNACCTRARIARYASLAEIAGSASNPLDYSNFLLQNPFCMANLKLQGSTYHARLTIPKDVRSKFGNKSELWGSTGTGDKRKAAIIGAEMVAAWKREIYTARTGLNVREWTKEWAKELRQANSVSFDDDDADVAPSERKIAEDIMIDQLEGMVQDRKLTLPEAKAAYEIAMGHRVVLADHKDDYLKQYRNHNVKTQQKYKAAVERFIDRFPDEQRVTSKSLKQWLTDMADEEQLAAKTINGLKVQAQAFWSYLIDHEIVQREPNPFAQTKLTVPKSATKEVPILPFTADEVVAFLRTRAAQKNKPLALLITLGMYTGARIEELAMLKKTDLDLKQEVIHFRGTKTKAADREVPIHPVLIPVLTALVSDHDEDYVIPGQNIDARGERGKALGKRFGRMKTAMGFEGRDKVFHSIRKTLGTLLEQAGVTEGVAADIMGHEKQTMTYGLYSGGSSMQQKREAMHKVKKRMPSLVWGRSPQEAHNNPYEYNAQDQFIREATAVLNGLVLSLDRFTMKFHRDDIGLAKATWMLSLDLVDSLKECTELFVEKRHRVAFRLFRDAVETIDLISVLHAGNSLADRTLREWYRNDTVSHGAMRKYMESAHGKDMAESRQKLYQQLSKFTHRTYRALTKSFSLGHGDMLVPDTHSTPMLVLPHTIAEGLAVLSSLILEAVECLMRYGPLDKDEISSDIIATSKVLLIGSGMLIGYARTSTVEQVAGFDAQVSALAADGCERVFKEQVSSVADRQKLEEAIGFARLGDVFVVTKLDRLARNTQHLLEIVQRLEAKGVSLKVLNLGLDTSTPTGKLMLTMLGAVGQFEREIMLERQREGVAKAKAEGKYKGRKPTAQAKKEDVLALVAGGATKEAVAKQLGIGSFPIVLKGIAVFTYEDFIAEIRLFASEARQFTMKSEHDVAFQMWRHRLEDVMGRVRAEGHRPPCGILGRSFSNMWARNQIEAEQAFTNAVQKTLIEMDTIVGTYEKFGVPKTANELRKYVQPSVPVQASHTVTVYGGIHGGQIQVGDHNTQTIVNALQALKEKIDNAHATPEQKQEAAGLLRSLATHPLVTSVLGTTVHALYEAEPLALRYLYHAIHAIPMGTQYSPLKAFFLFWLGNNAATITPSIFPKNPPASFVFKDNTVRTTVDHHGTPWFVAADVCDALEIKNSRQALKKLDDDEKGVISSDTLGGAQSLATVNEAGLYELIFRSRKPEAKEFKRWIKNSVLPALRMDGMYIQGEEALLSDCTTDAEVEAQLIAAKAQAAEMIDAKVDRLKTEHQEEKDARASAFKLLSRSRSGRHRRKYPSTRVIDFP</sequence>
<evidence type="ECO:0000259" key="6">
    <source>
        <dbReference type="PROSITE" id="PS51750"/>
    </source>
</evidence>
<dbReference type="InterPro" id="IPR011010">
    <property type="entry name" value="DNA_brk_join_enz"/>
</dbReference>
<evidence type="ECO:0000259" key="5">
    <source>
        <dbReference type="PROSITE" id="PS51736"/>
    </source>
</evidence>
<dbReference type="GO" id="GO:0000150">
    <property type="term" value="F:DNA strand exchange activity"/>
    <property type="evidence" value="ECO:0007669"/>
    <property type="project" value="InterPro"/>
</dbReference>
<dbReference type="SUPFAM" id="SSF53041">
    <property type="entry name" value="Resolvase-like"/>
    <property type="match status" value="1"/>
</dbReference>
<dbReference type="GO" id="GO:0015074">
    <property type="term" value="P:DNA integration"/>
    <property type="evidence" value="ECO:0007669"/>
    <property type="project" value="UniProtKB-KW"/>
</dbReference>
<feature type="domain" description="Bro-N" evidence="6">
    <location>
        <begin position="1218"/>
        <end position="1332"/>
    </location>
</feature>
<evidence type="ECO:0000256" key="4">
    <source>
        <dbReference type="ARBA" id="ARBA00023172"/>
    </source>
</evidence>
<dbReference type="SMART" id="SM00857">
    <property type="entry name" value="Resolvase"/>
    <property type="match status" value="1"/>
</dbReference>
<dbReference type="PANTHER" id="PTHR30461:SF26">
    <property type="entry name" value="RESOLVASE HOMOLOG YNEB"/>
    <property type="match status" value="1"/>
</dbReference>
<dbReference type="InterPro" id="IPR006119">
    <property type="entry name" value="Resolv_N"/>
</dbReference>
<dbReference type="PANTHER" id="PTHR30461">
    <property type="entry name" value="DNA-INVERTASE FROM LAMBDOID PROPHAGE"/>
    <property type="match status" value="1"/>
</dbReference>
<dbReference type="Pfam" id="PF00239">
    <property type="entry name" value="Resolvase"/>
    <property type="match status" value="1"/>
</dbReference>
<dbReference type="Pfam" id="PF00589">
    <property type="entry name" value="Phage_integrase"/>
    <property type="match status" value="1"/>
</dbReference>
<keyword evidence="1" id="KW-1277">Toxin-antitoxin system</keyword>
<evidence type="ECO:0000259" key="7">
    <source>
        <dbReference type="PROSITE" id="PS51898"/>
    </source>
</evidence>
<feature type="domain" description="Core-binding (CB)" evidence="8">
    <location>
        <begin position="282"/>
        <end position="361"/>
    </location>
</feature>
<proteinExistence type="predicted"/>
<evidence type="ECO:0000256" key="3">
    <source>
        <dbReference type="ARBA" id="ARBA00023125"/>
    </source>
</evidence>
<dbReference type="Pfam" id="PF20172">
    <property type="entry name" value="DUF6538"/>
    <property type="match status" value="1"/>
</dbReference>
<gene>
    <name evidence="9" type="ORF">Tci_000034</name>
</gene>
<dbReference type="InterPro" id="IPR003497">
    <property type="entry name" value="BRO_N_domain"/>
</dbReference>
<dbReference type="SUPFAM" id="SSF56349">
    <property type="entry name" value="DNA breaking-rejoining enzymes"/>
    <property type="match status" value="1"/>
</dbReference>
<feature type="domain" description="Tyr recombinase" evidence="7">
    <location>
        <begin position="388"/>
        <end position="568"/>
    </location>
</feature>
<dbReference type="Gene3D" id="1.10.150.130">
    <property type="match status" value="1"/>
</dbReference>
<dbReference type="PROSITE" id="PS51750">
    <property type="entry name" value="BRO_N"/>
    <property type="match status" value="1"/>
</dbReference>
<evidence type="ECO:0000313" key="9">
    <source>
        <dbReference type="EMBL" id="GEU28056.1"/>
    </source>
</evidence>